<dbReference type="EMBL" id="CBXG010000035">
    <property type="protein sequence ID" value="CDM05407.1"/>
    <property type="molecule type" value="Genomic_DNA"/>
</dbReference>
<evidence type="ECO:0000313" key="1">
    <source>
        <dbReference type="EMBL" id="CDM05407.1"/>
    </source>
</evidence>
<evidence type="ECO:0000313" key="2">
    <source>
        <dbReference type="Proteomes" id="UP000019380"/>
    </source>
</evidence>
<comment type="caution">
    <text evidence="1">The sequence shown here is derived from an EMBL/GenBank/DDBJ whole genome shotgun (WGS) entry which is preliminary data.</text>
</comment>
<accession>W6PC57</accession>
<protein>
    <submittedName>
        <fullName evidence="1">Uncharacterized protein</fullName>
    </submittedName>
</protein>
<organism evidence="1 2">
    <name type="scientific">Bacteroides xylanisolvens SD CC 1b</name>
    <dbReference type="NCBI Taxonomy" id="702447"/>
    <lineage>
        <taxon>Bacteria</taxon>
        <taxon>Pseudomonadati</taxon>
        <taxon>Bacteroidota</taxon>
        <taxon>Bacteroidia</taxon>
        <taxon>Bacteroidales</taxon>
        <taxon>Bacteroidaceae</taxon>
        <taxon>Bacteroides</taxon>
    </lineage>
</organism>
<dbReference type="AlphaFoldDB" id="W6PC57"/>
<name>W6PC57_9BACE</name>
<reference evidence="1 2" key="1">
    <citation type="submission" date="2013-12" db="EMBL/GenBank/DDBJ databases">
        <title>Improved hybrid genome assemblies of Bacteroides xylanisolvens SD CC 1b and Bacteroides xylanisolvens SD CC 2a using Illumina and 454 Sequencing.</title>
        <authorList>
            <person name="Ramaraj T."/>
            <person name="Sundararajan A."/>
            <person name="Mudge J."/>
            <person name="Schilkey F.D."/>
            <person name="Delvecchio V."/>
            <person name="Donlon M."/>
            <person name="Ziemer C."/>
        </authorList>
    </citation>
    <scope>NUCLEOTIDE SEQUENCE [LARGE SCALE GENOMIC DNA]</scope>
</reference>
<proteinExistence type="predicted"/>
<sequence>MSSFISIRIEQGFPFFINGKWWSAGVKITNVSAADIKRLIIEKYKNRNTFFMVNK</sequence>
<gene>
    <name evidence="1" type="ORF">BN890_29970</name>
</gene>
<dbReference type="Proteomes" id="UP000019380">
    <property type="component" value="Unassembled WGS sequence"/>
</dbReference>